<feature type="region of interest" description="Disordered" evidence="1">
    <location>
        <begin position="188"/>
        <end position="247"/>
    </location>
</feature>
<gene>
    <name evidence="2" type="primary">spoIIR</name>
    <name evidence="2" type="ORF">G9U52_28680</name>
</gene>
<keyword evidence="3" id="KW-1185">Reference proteome</keyword>
<feature type="compositionally biased region" description="Polar residues" evidence="1">
    <location>
        <begin position="232"/>
        <end position="247"/>
    </location>
</feature>
<evidence type="ECO:0000256" key="1">
    <source>
        <dbReference type="SAM" id="MobiDB-lite"/>
    </source>
</evidence>
<organism evidence="2 3">
    <name type="scientific">Paenibacillus agricola</name>
    <dbReference type="NCBI Taxonomy" id="2716264"/>
    <lineage>
        <taxon>Bacteria</taxon>
        <taxon>Bacillati</taxon>
        <taxon>Bacillota</taxon>
        <taxon>Bacilli</taxon>
        <taxon>Bacillales</taxon>
        <taxon>Paenibacillaceae</taxon>
        <taxon>Paenibacillus</taxon>
    </lineage>
</organism>
<evidence type="ECO:0000313" key="3">
    <source>
        <dbReference type="Proteomes" id="UP001165962"/>
    </source>
</evidence>
<dbReference type="InterPro" id="IPR014202">
    <property type="entry name" value="Spore_II_R"/>
</dbReference>
<comment type="caution">
    <text evidence="2">The sequence shown here is derived from an EMBL/GenBank/DDBJ whole genome shotgun (WGS) entry which is preliminary data.</text>
</comment>
<name>A0ABX0JCA4_9BACL</name>
<dbReference type="RefSeq" id="WP_166154122.1">
    <property type="nucleotide sequence ID" value="NZ_JAAOIW010000014.1"/>
</dbReference>
<evidence type="ECO:0000313" key="2">
    <source>
        <dbReference type="EMBL" id="NHN33797.1"/>
    </source>
</evidence>
<proteinExistence type="predicted"/>
<protein>
    <submittedName>
        <fullName evidence="2">Stage II sporulation protein R</fullName>
    </submittedName>
</protein>
<dbReference type="Proteomes" id="UP001165962">
    <property type="component" value="Unassembled WGS sequence"/>
</dbReference>
<sequence length="278" mass="30764">MGKQNGNRRHWYMVFAIIWLICCWESNLDSSTIFASGIGSVQDKGAIGEMIPQESIRLRILANSDSPADQWIKREVRDAIVQEMQQWVNEPQGIEAARDAVRMHLPEIGQLVGDTLQRYGFDSAYQVELGQVAFPAKMYGSQIYPAGEYEALKVSIGSADGQNWWCVLFPPLCFVDAEMIARKPDELDAKAGSARSQAGQKPASAERLESNTTAKPSKQAEDNGKALAAKPVNSTNSINPEKAGQSTNTTAIHANENKSLPQPEVRFFLWDFLVKLFA</sequence>
<dbReference type="EMBL" id="JAAOIW010000014">
    <property type="protein sequence ID" value="NHN33797.1"/>
    <property type="molecule type" value="Genomic_DNA"/>
</dbReference>
<dbReference type="Pfam" id="PF09551">
    <property type="entry name" value="Spore_II_R"/>
    <property type="match status" value="1"/>
</dbReference>
<reference evidence="2" key="1">
    <citation type="submission" date="2020-03" db="EMBL/GenBank/DDBJ databases">
        <title>Draft sequencing of Paenibacilllus sp. S3N08.</title>
        <authorList>
            <person name="Kim D.-U."/>
        </authorList>
    </citation>
    <scope>NUCLEOTIDE SEQUENCE</scope>
    <source>
        <strain evidence="2">S3N08</strain>
    </source>
</reference>
<dbReference type="NCBIfam" id="TIGR02837">
    <property type="entry name" value="spore_II_R"/>
    <property type="match status" value="1"/>
</dbReference>
<accession>A0ABX0JCA4</accession>